<dbReference type="Pfam" id="PF04203">
    <property type="entry name" value="Sortase"/>
    <property type="match status" value="1"/>
</dbReference>
<dbReference type="RefSeq" id="WP_323448705.1">
    <property type="nucleotide sequence ID" value="NZ_BSBI01000008.1"/>
</dbReference>
<dbReference type="CDD" id="cd05830">
    <property type="entry name" value="Sortase_E"/>
    <property type="match status" value="1"/>
</dbReference>
<dbReference type="NCBIfam" id="NF033747">
    <property type="entry name" value="class_E_sortase"/>
    <property type="match status" value="1"/>
</dbReference>
<comment type="caution">
    <text evidence="4">The sequence shown here is derived from an EMBL/GenBank/DDBJ whole genome shotgun (WGS) entry which is preliminary data.</text>
</comment>
<evidence type="ECO:0000256" key="1">
    <source>
        <dbReference type="ARBA" id="ARBA00022801"/>
    </source>
</evidence>
<feature type="region of interest" description="Disordered" evidence="2">
    <location>
        <begin position="134"/>
        <end position="182"/>
    </location>
</feature>
<accession>A0ABQ5P261</accession>
<dbReference type="EMBL" id="BSBI01000008">
    <property type="protein sequence ID" value="GLF96685.1"/>
    <property type="molecule type" value="Genomic_DNA"/>
</dbReference>
<keyword evidence="3" id="KW-1133">Transmembrane helix</keyword>
<dbReference type="SUPFAM" id="SSF63817">
    <property type="entry name" value="Sortase"/>
    <property type="match status" value="1"/>
</dbReference>
<feature type="compositionally biased region" description="Low complexity" evidence="2">
    <location>
        <begin position="90"/>
        <end position="108"/>
    </location>
</feature>
<sequence length="405" mass="44514">MTDRRPEEGYDPLTAYGYGYGYEHGQGHAHGHGYGYGHEQGQGQEGYAGQPQQPPPQQPQQPQPSGAWYPQQPVQGYAQQPWYGEQPWYGQQEAPAAGQQPYVPQGYQPQGYAPQGYVPQGYAPQAYPSPGYVSQAYPSPGYAEPEHAPPAYDPPPEPEAEREPVPGRGPGRAERRRAARAARDSPAVVVSRALGEVFITLGVVMLLFVTYQLWWTNVLAGQQADQEKDRIQRSWAAGRAPGAFKPGEGFAIMYIPKLDVVVPVAAGIDKKKVLDRGMVGHYSEGRLRTPLPSARSGNFAVAGHRNTHGEPFRYLNRLDPGDPIVVETRDAYYTYAMASILPQTPPSNVQVLRAVPPGSGFSRPGRYITLTTCTPEFTSTYRMIVWGKLVEERPRDKGKPDALVG</sequence>
<feature type="compositionally biased region" description="Pro residues" evidence="2">
    <location>
        <begin position="52"/>
        <end position="62"/>
    </location>
</feature>
<name>A0ABQ5P261_9ACTN</name>
<evidence type="ECO:0000256" key="2">
    <source>
        <dbReference type="SAM" id="MobiDB-lite"/>
    </source>
</evidence>
<dbReference type="Proteomes" id="UP001291653">
    <property type="component" value="Unassembled WGS sequence"/>
</dbReference>
<keyword evidence="1" id="KW-0378">Hydrolase</keyword>
<reference evidence="4 5" key="1">
    <citation type="submission" date="2022-10" db="EMBL/GenBank/DDBJ databases">
        <title>Draft genome sequence of Streptomyces sp. YSPA8.</title>
        <authorList>
            <person name="Moriuchi R."/>
            <person name="Dohra H."/>
            <person name="Yamamura H."/>
            <person name="Kodani S."/>
        </authorList>
    </citation>
    <scope>NUCLEOTIDE SEQUENCE [LARGE SCALE GENOMIC DNA]</scope>
    <source>
        <strain evidence="4 5">YSPA8</strain>
    </source>
</reference>
<keyword evidence="3" id="KW-0812">Transmembrane</keyword>
<dbReference type="NCBIfam" id="TIGR01076">
    <property type="entry name" value="sortase_fam"/>
    <property type="match status" value="1"/>
</dbReference>
<dbReference type="InterPro" id="IPR042003">
    <property type="entry name" value="Sortase_E"/>
</dbReference>
<evidence type="ECO:0000313" key="5">
    <source>
        <dbReference type="Proteomes" id="UP001291653"/>
    </source>
</evidence>
<gene>
    <name evidence="4" type="ORF">SYYSPA8_20330</name>
</gene>
<keyword evidence="3" id="KW-0472">Membrane</keyword>
<dbReference type="InterPro" id="IPR005754">
    <property type="entry name" value="Sortase"/>
</dbReference>
<keyword evidence="5" id="KW-1185">Reference proteome</keyword>
<protein>
    <recommendedName>
        <fullName evidence="6">Class E sortase</fullName>
    </recommendedName>
</protein>
<feature type="region of interest" description="Disordered" evidence="2">
    <location>
        <begin position="1"/>
        <end position="108"/>
    </location>
</feature>
<dbReference type="InterPro" id="IPR053465">
    <property type="entry name" value="Sortase_Class_E"/>
</dbReference>
<proteinExistence type="predicted"/>
<dbReference type="InterPro" id="IPR023365">
    <property type="entry name" value="Sortase_dom-sf"/>
</dbReference>
<evidence type="ECO:0000256" key="3">
    <source>
        <dbReference type="SAM" id="Phobius"/>
    </source>
</evidence>
<evidence type="ECO:0000313" key="4">
    <source>
        <dbReference type="EMBL" id="GLF96685.1"/>
    </source>
</evidence>
<feature type="compositionally biased region" description="Gly residues" evidence="2">
    <location>
        <begin position="32"/>
        <end position="46"/>
    </location>
</feature>
<dbReference type="Gene3D" id="2.40.260.10">
    <property type="entry name" value="Sortase"/>
    <property type="match status" value="1"/>
</dbReference>
<organism evidence="4 5">
    <name type="scientific">Streptomyces yaizuensis</name>
    <dbReference type="NCBI Taxonomy" id="2989713"/>
    <lineage>
        <taxon>Bacteria</taxon>
        <taxon>Bacillati</taxon>
        <taxon>Actinomycetota</taxon>
        <taxon>Actinomycetes</taxon>
        <taxon>Kitasatosporales</taxon>
        <taxon>Streptomycetaceae</taxon>
        <taxon>Streptomyces</taxon>
    </lineage>
</organism>
<evidence type="ECO:0008006" key="6">
    <source>
        <dbReference type="Google" id="ProtNLM"/>
    </source>
</evidence>
<feature type="transmembrane region" description="Helical" evidence="3">
    <location>
        <begin position="193"/>
        <end position="215"/>
    </location>
</feature>